<dbReference type="FunFam" id="1.10.287.70:FF:000016">
    <property type="entry name" value="Putative potassium voltage-gated channel subfamily KQT member 2"/>
    <property type="match status" value="1"/>
</dbReference>
<keyword evidence="3" id="KW-1003">Cell membrane</keyword>
<feature type="region of interest" description="Disordered" evidence="13">
    <location>
        <begin position="646"/>
        <end position="680"/>
    </location>
</feature>
<keyword evidence="10 14" id="KW-0472">Membrane</keyword>
<evidence type="ECO:0000256" key="1">
    <source>
        <dbReference type="ARBA" id="ARBA00004651"/>
    </source>
</evidence>
<dbReference type="Gene3D" id="6.10.140.1910">
    <property type="match status" value="2"/>
</dbReference>
<evidence type="ECO:0000256" key="10">
    <source>
        <dbReference type="ARBA" id="ARBA00023136"/>
    </source>
</evidence>
<feature type="transmembrane region" description="Helical" evidence="14">
    <location>
        <begin position="115"/>
        <end position="135"/>
    </location>
</feature>
<dbReference type="SUPFAM" id="SSF81324">
    <property type="entry name" value="Voltage-gated potassium channels"/>
    <property type="match status" value="1"/>
</dbReference>
<evidence type="ECO:0000256" key="9">
    <source>
        <dbReference type="ARBA" id="ARBA00023065"/>
    </source>
</evidence>
<keyword evidence="4" id="KW-0633">Potassium transport</keyword>
<dbReference type="Gene3D" id="1.20.120.350">
    <property type="entry name" value="Voltage-gated potassium channels. Chain C"/>
    <property type="match status" value="1"/>
</dbReference>
<reference evidence="17" key="1">
    <citation type="submission" date="2020-12" db="EMBL/GenBank/DDBJ databases">
        <title>Neural signatures in transcriptome of heterophyid trematode Cryptocolyle lingua.</title>
        <authorList>
            <person name="Gorbushin A.M."/>
            <person name="Tolstenkov O."/>
        </authorList>
    </citation>
    <scope>NUCLEOTIDE SEQUENCE</scope>
</reference>
<evidence type="ECO:0000256" key="12">
    <source>
        <dbReference type="ARBA" id="ARBA00034430"/>
    </source>
</evidence>
<evidence type="ECO:0000256" key="3">
    <source>
        <dbReference type="ARBA" id="ARBA00022475"/>
    </source>
</evidence>
<gene>
    <name evidence="17" type="primary">KCNQ2</name>
</gene>
<evidence type="ECO:0000313" key="17">
    <source>
        <dbReference type="EMBL" id="QQY02604.1"/>
    </source>
</evidence>
<protein>
    <submittedName>
        <fullName evidence="17">Potassium voltage-gated channel subfamily KQT member 2</fullName>
    </submittedName>
</protein>
<keyword evidence="6" id="KW-0851">Voltage-gated channel</keyword>
<feature type="domain" description="Ion transport" evidence="15">
    <location>
        <begin position="78"/>
        <end position="309"/>
    </location>
</feature>
<keyword evidence="11" id="KW-0407">Ion channel</keyword>
<evidence type="ECO:0000259" key="15">
    <source>
        <dbReference type="Pfam" id="PF00520"/>
    </source>
</evidence>
<feature type="transmembrane region" description="Helical" evidence="14">
    <location>
        <begin position="220"/>
        <end position="240"/>
    </location>
</feature>
<dbReference type="PANTHER" id="PTHR47735:SF9">
    <property type="entry name" value="POTASSIUM VOLTAGE-GATED CHANNEL SUBFAMILY KQT MEMBER 4-LIKE ISOFORM X1"/>
    <property type="match status" value="1"/>
</dbReference>
<dbReference type="InterPro" id="IPR003937">
    <property type="entry name" value="K_chnl_volt-dep_KCNQ"/>
</dbReference>
<feature type="domain" description="Potassium channel voltage dependent KCNQ C-terminal" evidence="16">
    <location>
        <begin position="471"/>
        <end position="585"/>
    </location>
</feature>
<dbReference type="InterPro" id="IPR027359">
    <property type="entry name" value="Volt_channel_dom_sf"/>
</dbReference>
<dbReference type="FunFam" id="1.20.120.350:FF:000017">
    <property type="entry name" value="potassium voltage-gated channel subfamily KQT member 1"/>
    <property type="match status" value="1"/>
</dbReference>
<dbReference type="AlphaFoldDB" id="A0A7U0YET0"/>
<evidence type="ECO:0000256" key="4">
    <source>
        <dbReference type="ARBA" id="ARBA00022538"/>
    </source>
</evidence>
<keyword evidence="9" id="KW-0406">Ion transport</keyword>
<evidence type="ECO:0000256" key="14">
    <source>
        <dbReference type="SAM" id="Phobius"/>
    </source>
</evidence>
<feature type="transmembrane region" description="Helical" evidence="14">
    <location>
        <begin position="81"/>
        <end position="103"/>
    </location>
</feature>
<dbReference type="Pfam" id="PF00520">
    <property type="entry name" value="Ion_trans"/>
    <property type="match status" value="1"/>
</dbReference>
<dbReference type="PRINTS" id="PR00169">
    <property type="entry name" value="KCHANNEL"/>
</dbReference>
<dbReference type="Pfam" id="PF03520">
    <property type="entry name" value="KCNQ_channel"/>
    <property type="match status" value="1"/>
</dbReference>
<evidence type="ECO:0000256" key="11">
    <source>
        <dbReference type="ARBA" id="ARBA00023303"/>
    </source>
</evidence>
<dbReference type="GO" id="GO:0005249">
    <property type="term" value="F:voltage-gated potassium channel activity"/>
    <property type="evidence" value="ECO:0007669"/>
    <property type="project" value="InterPro"/>
</dbReference>
<evidence type="ECO:0000256" key="2">
    <source>
        <dbReference type="ARBA" id="ARBA00022448"/>
    </source>
</evidence>
<keyword evidence="2" id="KW-0813">Transport</keyword>
<dbReference type="EMBL" id="MW361226">
    <property type="protein sequence ID" value="QQY02604.1"/>
    <property type="molecule type" value="mRNA"/>
</dbReference>
<evidence type="ECO:0000256" key="6">
    <source>
        <dbReference type="ARBA" id="ARBA00022882"/>
    </source>
</evidence>
<dbReference type="PANTHER" id="PTHR47735">
    <property type="entry name" value="POTASSIUM VOLTAGE-GATED CHANNEL SUBFAMILY KQT MEMBER 4"/>
    <property type="match status" value="1"/>
</dbReference>
<sequence length="747" mass="83703">MDIHVKHREINLSHNAGSAAKSGFISSGPASTFLAHTVDVRRTSLHGKPIPVRQCRTDVRYRRLQAKIYNFLERPKTWKSMAYHVIVFACVFVCLQLSVLSTLKDYEKTAGISLFYLEMAMLFWFFAEYCIRVWCAGCRSRYQTWRGRLRFMHRPFCLVDATVIIASIVVLSMGTDSQRFAASPLRGLRFFQILRMIRMDRRGGSWKLLASVVWAHRQELFTTVYIGFLTLISGSFLVYLLERDSNEKIQSYADALWWGVVTLCTVGYGDTVPKTWMGKMVAACCAVAGISFFALPAGILGSGFALKVQQHQREKHLIRRRVPAAMLIQSIWRCYAADVNSTSVATWKVHMCALKSLYTESAEKCPSRLSRFATVKRLGLGTLVSSPYEADGSPPTATSTALLAANTLSCFGPLRSAMSESNPFEARGNSIRMTSSPRTYKTHLTLNSSDHPILPSVSPDPSSVVTDDGMEYSDEGYRTLSNAEKNVIRAIRKIKFFIARRKFKEALRPYDVKDVIEQYSAGHLDMLGRIKILQSRLDHILGRTSGKEDHSPESQVTLSSRIIKIEQKVISIEAKLNALLNYHLEKQPITYEHLGQKQNNVSAAVRPRVPNFLELGPNSISSTRLRSVPEAITSKRFQSISLSQNKATTNDTGTTRVKQSAVQNSRTQSSTQKILSPPTQGVMQPIPHYTMDQGNAFTCAPVITSQFKSTLDDTSGNARLTRIQRVHFSISPSENKPTTSDVKFSKT</sequence>
<dbReference type="InterPro" id="IPR005821">
    <property type="entry name" value="Ion_trans_dom"/>
</dbReference>
<evidence type="ECO:0000256" key="8">
    <source>
        <dbReference type="ARBA" id="ARBA00022989"/>
    </source>
</evidence>
<comment type="catalytic activity">
    <reaction evidence="12">
        <text>K(+)(in) = K(+)(out)</text>
        <dbReference type="Rhea" id="RHEA:29463"/>
        <dbReference type="ChEBI" id="CHEBI:29103"/>
    </reaction>
</comment>
<accession>A0A7U0YET0</accession>
<name>A0A7U0YET0_9TREM</name>
<dbReference type="Gene3D" id="1.10.287.70">
    <property type="match status" value="1"/>
</dbReference>
<dbReference type="PRINTS" id="PR01459">
    <property type="entry name" value="KCNQCHANNEL"/>
</dbReference>
<feature type="transmembrane region" description="Helical" evidence="14">
    <location>
        <begin position="156"/>
        <end position="175"/>
    </location>
</feature>
<keyword evidence="8 14" id="KW-1133">Transmembrane helix</keyword>
<organism evidence="17">
    <name type="scientific">Cryptocotyle lingua</name>
    <dbReference type="NCBI Taxonomy" id="66766"/>
    <lineage>
        <taxon>Eukaryota</taxon>
        <taxon>Metazoa</taxon>
        <taxon>Spiralia</taxon>
        <taxon>Lophotrochozoa</taxon>
        <taxon>Platyhelminthes</taxon>
        <taxon>Trematoda</taxon>
        <taxon>Digenea</taxon>
        <taxon>Opisthorchiida</taxon>
        <taxon>Opisthorchiata</taxon>
        <taxon>Heterophyidae</taxon>
        <taxon>Cryptocotyle</taxon>
    </lineage>
</organism>
<proteinExistence type="evidence at transcript level"/>
<comment type="subcellular location">
    <subcellularLocation>
        <location evidence="1">Cell membrane</location>
        <topology evidence="1">Multi-pass membrane protein</topology>
    </subcellularLocation>
</comment>
<keyword evidence="7" id="KW-0630">Potassium</keyword>
<feature type="transmembrane region" description="Helical" evidence="14">
    <location>
        <begin position="280"/>
        <end position="306"/>
    </location>
</feature>
<dbReference type="InterPro" id="IPR013821">
    <property type="entry name" value="K_chnl_volt-dep_KCNQ_C"/>
</dbReference>
<dbReference type="GO" id="GO:0008076">
    <property type="term" value="C:voltage-gated potassium channel complex"/>
    <property type="evidence" value="ECO:0007669"/>
    <property type="project" value="TreeGrafter"/>
</dbReference>
<evidence type="ECO:0000256" key="13">
    <source>
        <dbReference type="SAM" id="MobiDB-lite"/>
    </source>
</evidence>
<evidence type="ECO:0000256" key="7">
    <source>
        <dbReference type="ARBA" id="ARBA00022958"/>
    </source>
</evidence>
<keyword evidence="5 14" id="KW-0812">Transmembrane</keyword>
<evidence type="ECO:0000259" key="16">
    <source>
        <dbReference type="Pfam" id="PF03520"/>
    </source>
</evidence>
<evidence type="ECO:0000256" key="5">
    <source>
        <dbReference type="ARBA" id="ARBA00022692"/>
    </source>
</evidence>